<dbReference type="PANTHER" id="PTHR36927">
    <property type="entry name" value="BLR4337 PROTEIN"/>
    <property type="match status" value="1"/>
</dbReference>
<dbReference type="EMBL" id="JBBEUB010000002">
    <property type="protein sequence ID" value="MEJ2902752.1"/>
    <property type="molecule type" value="Genomic_DNA"/>
</dbReference>
<dbReference type="PANTHER" id="PTHR36927:SF4">
    <property type="entry name" value="BLR5718 PROTEIN"/>
    <property type="match status" value="1"/>
</dbReference>
<dbReference type="RefSeq" id="WP_337716333.1">
    <property type="nucleotide sequence ID" value="NZ_JBBEUB010000002.1"/>
</dbReference>
<gene>
    <name evidence="3" type="ORF">WAE58_09960</name>
</gene>
<feature type="transmembrane region" description="Helical" evidence="1">
    <location>
        <begin position="261"/>
        <end position="278"/>
    </location>
</feature>
<keyword evidence="1" id="KW-1133">Transmembrane helix</keyword>
<dbReference type="Pfam" id="PF01757">
    <property type="entry name" value="Acyl_transf_3"/>
    <property type="match status" value="1"/>
</dbReference>
<comment type="caution">
    <text evidence="3">The sequence shown here is derived from an EMBL/GenBank/DDBJ whole genome shotgun (WGS) entry which is preliminary data.</text>
</comment>
<sequence>MSSITLSQFIMSTVPVTLNQDSGSSNKLLYIENIKVLLTILVVLHHTFIAYSSSDGWYYNEQTTVIGARIPMIMFVSLNQSFFMGYFFMLAAYFTYSSYSKKGTAKFIKDRLVRLGIPILFYSFILSPFVSYLVYYFANEHHINYFEYLSGYDHWIELGVTWFVAALLLFTLIYVATKKAFIISFKKNLAAPNSRSILLFAATLGIISFLVRIIFPVGWVLEPIGFQLGHFSQYIALFIIGLLAAKNNWLDGLSDKTGKQLKTSAWLCLLFYPVFFIIKFKLDTPSPWFSGGLHWQALLYAVWEQWIGVSILTALLIKGKRSWNTSSAMLAKLSRSSFAVYIFHPLVVVGFTLAARNWAIEPAIKLLVVAPLVVLGSFVLGSFILLIPGVKKII</sequence>
<evidence type="ECO:0000256" key="1">
    <source>
        <dbReference type="SAM" id="Phobius"/>
    </source>
</evidence>
<feature type="transmembrane region" description="Helical" evidence="1">
    <location>
        <begin position="72"/>
        <end position="94"/>
    </location>
</feature>
<dbReference type="EC" id="2.3.1.-" evidence="3"/>
<keyword evidence="1" id="KW-0472">Membrane</keyword>
<keyword evidence="1" id="KW-0812">Transmembrane</keyword>
<evidence type="ECO:0000313" key="4">
    <source>
        <dbReference type="Proteomes" id="UP001378956"/>
    </source>
</evidence>
<organism evidence="3 4">
    <name type="scientific">Pedobacter panaciterrae</name>
    <dbReference type="NCBI Taxonomy" id="363849"/>
    <lineage>
        <taxon>Bacteria</taxon>
        <taxon>Pseudomonadati</taxon>
        <taxon>Bacteroidota</taxon>
        <taxon>Sphingobacteriia</taxon>
        <taxon>Sphingobacteriales</taxon>
        <taxon>Sphingobacteriaceae</taxon>
        <taxon>Pedobacter</taxon>
    </lineage>
</organism>
<feature type="transmembrane region" description="Helical" evidence="1">
    <location>
        <begin position="34"/>
        <end position="52"/>
    </location>
</feature>
<accession>A0ABU8NKM4</accession>
<protein>
    <submittedName>
        <fullName evidence="3">Acyltransferase</fullName>
        <ecNumber evidence="3">2.3.1.-</ecNumber>
    </submittedName>
</protein>
<feature type="transmembrane region" description="Helical" evidence="1">
    <location>
        <begin position="338"/>
        <end position="360"/>
    </location>
</feature>
<reference evidence="3 4" key="1">
    <citation type="submission" date="2024-03" db="EMBL/GenBank/DDBJ databases">
        <title>Sequence of Lycoming College Course Isolates.</title>
        <authorList>
            <person name="Plotts O."/>
            <person name="Newman J."/>
        </authorList>
    </citation>
    <scope>NUCLEOTIDE SEQUENCE [LARGE SCALE GENOMIC DNA]</scope>
    <source>
        <strain evidence="3 4">CJB-3</strain>
    </source>
</reference>
<evidence type="ECO:0000313" key="3">
    <source>
        <dbReference type="EMBL" id="MEJ2902752.1"/>
    </source>
</evidence>
<feature type="transmembrane region" description="Helical" evidence="1">
    <location>
        <begin position="231"/>
        <end position="249"/>
    </location>
</feature>
<keyword evidence="3" id="KW-0808">Transferase</keyword>
<name>A0ABU8NKM4_9SPHI</name>
<feature type="transmembrane region" description="Helical" evidence="1">
    <location>
        <begin position="115"/>
        <end position="138"/>
    </location>
</feature>
<feature type="transmembrane region" description="Helical" evidence="1">
    <location>
        <begin position="366"/>
        <end position="387"/>
    </location>
</feature>
<dbReference type="InterPro" id="IPR002656">
    <property type="entry name" value="Acyl_transf_3_dom"/>
</dbReference>
<proteinExistence type="predicted"/>
<feature type="transmembrane region" description="Helical" evidence="1">
    <location>
        <begin position="298"/>
        <end position="317"/>
    </location>
</feature>
<keyword evidence="3" id="KW-0012">Acyltransferase</keyword>
<feature type="transmembrane region" description="Helical" evidence="1">
    <location>
        <begin position="197"/>
        <end position="219"/>
    </location>
</feature>
<keyword evidence="4" id="KW-1185">Reference proteome</keyword>
<dbReference type="Proteomes" id="UP001378956">
    <property type="component" value="Unassembled WGS sequence"/>
</dbReference>
<feature type="transmembrane region" description="Helical" evidence="1">
    <location>
        <begin position="158"/>
        <end position="176"/>
    </location>
</feature>
<dbReference type="GO" id="GO:0016746">
    <property type="term" value="F:acyltransferase activity"/>
    <property type="evidence" value="ECO:0007669"/>
    <property type="project" value="UniProtKB-KW"/>
</dbReference>
<feature type="domain" description="Acyltransferase 3" evidence="2">
    <location>
        <begin position="29"/>
        <end position="380"/>
    </location>
</feature>
<evidence type="ECO:0000259" key="2">
    <source>
        <dbReference type="Pfam" id="PF01757"/>
    </source>
</evidence>
<dbReference type="InterPro" id="IPR050623">
    <property type="entry name" value="Glucan_succinyl_AcylTrfase"/>
</dbReference>